<dbReference type="AlphaFoldDB" id="A0AB40B2V3"/>
<dbReference type="GeneID" id="120258314"/>
<keyword evidence="3" id="KW-1185">Reference proteome</keyword>
<evidence type="ECO:0000259" key="2">
    <source>
        <dbReference type="Pfam" id="PF14383"/>
    </source>
</evidence>
<sequence length="359" mass="41953">MQREKKMGREWQKSSGCMSGMLHFIDFHQLLFTNRRTAEQHTALTNLQGLEEGQCEAPLEMRIHAVRTWTEKKREKMAFFLEEERRSSQVESPRSPSIVARLMGLELVPENNPHDHSLKKKNKNNEQHHLRKPLQVKNSNTINHSSPPSPLPPKLKSRLKASSRHGYNNENENENVVKEVKKHCKKNKEAKKNILCSRTEEQEDEYQYVRLVLDYALKFQCLNSEAIFNLLELELEFPSYSQLQLQVEQETTVPFGWRDCWEISLMAMDLQTTCLKEVIGDIDALVEGDIVLGNVRRLMRHPAVVEEEAQVVAEVEKDIVDELVNEMVMMMSWVGFNGMVRVRRRWMTNETLSLRHIYV</sequence>
<organism evidence="3 4">
    <name type="scientific">Dioscorea cayennensis subsp. rotundata</name>
    <name type="common">White Guinea yam</name>
    <name type="synonym">Dioscorea rotundata</name>
    <dbReference type="NCBI Taxonomy" id="55577"/>
    <lineage>
        <taxon>Eukaryota</taxon>
        <taxon>Viridiplantae</taxon>
        <taxon>Streptophyta</taxon>
        <taxon>Embryophyta</taxon>
        <taxon>Tracheophyta</taxon>
        <taxon>Spermatophyta</taxon>
        <taxon>Magnoliopsida</taxon>
        <taxon>Liliopsida</taxon>
        <taxon>Dioscoreales</taxon>
        <taxon>Dioscoreaceae</taxon>
        <taxon>Dioscorea</taxon>
    </lineage>
</organism>
<reference evidence="4" key="1">
    <citation type="submission" date="2025-08" db="UniProtKB">
        <authorList>
            <consortium name="RefSeq"/>
        </authorList>
    </citation>
    <scope>IDENTIFICATION</scope>
</reference>
<dbReference type="InterPro" id="IPR032795">
    <property type="entry name" value="DUF3741-assoc"/>
</dbReference>
<dbReference type="RefSeq" id="XP_039121612.1">
    <property type="nucleotide sequence ID" value="XM_039265678.1"/>
</dbReference>
<feature type="region of interest" description="Disordered" evidence="1">
    <location>
        <begin position="109"/>
        <end position="172"/>
    </location>
</feature>
<feature type="domain" description="DUF3741" evidence="2">
    <location>
        <begin position="92"/>
        <end position="112"/>
    </location>
</feature>
<dbReference type="Proteomes" id="UP001515500">
    <property type="component" value="Chromosome 4"/>
</dbReference>
<evidence type="ECO:0000313" key="3">
    <source>
        <dbReference type="Proteomes" id="UP001515500"/>
    </source>
</evidence>
<gene>
    <name evidence="4" type="primary">LOC120258314</name>
</gene>
<dbReference type="Pfam" id="PF14383">
    <property type="entry name" value="VARLMGL"/>
    <property type="match status" value="1"/>
</dbReference>
<protein>
    <submittedName>
        <fullName evidence="4">Uncharacterized protein LOC120258314</fullName>
    </submittedName>
</protein>
<proteinExistence type="predicted"/>
<evidence type="ECO:0000313" key="4">
    <source>
        <dbReference type="RefSeq" id="XP_039121612.1"/>
    </source>
</evidence>
<dbReference type="PANTHER" id="PTHR37751:SF1">
    <property type="entry name" value="LOW PROTEIN: M-PHASE INDUCER PHOSPHATASE-LIKE PROTEIN"/>
    <property type="match status" value="1"/>
</dbReference>
<name>A0AB40B2V3_DIOCR</name>
<dbReference type="PANTHER" id="PTHR37751">
    <property type="entry name" value="LOW PROTEIN: M-PHASE INDUCER PHOSPHATASE-LIKE PROTEIN"/>
    <property type="match status" value="1"/>
</dbReference>
<evidence type="ECO:0000256" key="1">
    <source>
        <dbReference type="SAM" id="MobiDB-lite"/>
    </source>
</evidence>
<accession>A0AB40B2V3</accession>